<dbReference type="RefSeq" id="WP_396677244.1">
    <property type="nucleotide sequence ID" value="NZ_JBIRPU010000003.1"/>
</dbReference>
<evidence type="ECO:0000256" key="2">
    <source>
        <dbReference type="ARBA" id="ARBA00009779"/>
    </source>
</evidence>
<evidence type="ECO:0000256" key="6">
    <source>
        <dbReference type="ARBA" id="ARBA00022723"/>
    </source>
</evidence>
<evidence type="ECO:0000256" key="11">
    <source>
        <dbReference type="ARBA" id="ARBA00023136"/>
    </source>
</evidence>
<evidence type="ECO:0000256" key="4">
    <source>
        <dbReference type="ARBA" id="ARBA00022670"/>
    </source>
</evidence>
<evidence type="ECO:0000256" key="5">
    <source>
        <dbReference type="ARBA" id="ARBA00022692"/>
    </source>
</evidence>
<dbReference type="NCBIfam" id="NF002839">
    <property type="entry name" value="PRK03072.1"/>
    <property type="match status" value="1"/>
</dbReference>
<feature type="transmembrane region" description="Helical" evidence="12">
    <location>
        <begin position="31"/>
        <end position="49"/>
    </location>
</feature>
<evidence type="ECO:0000259" key="13">
    <source>
        <dbReference type="Pfam" id="PF01435"/>
    </source>
</evidence>
<gene>
    <name evidence="12 14" type="primary">htpX</name>
    <name evidence="14" type="ORF">ACH4OY_07480</name>
</gene>
<dbReference type="EC" id="3.4.24.-" evidence="12"/>
<feature type="active site" evidence="12">
    <location>
        <position position="133"/>
    </location>
</feature>
<comment type="caution">
    <text evidence="14">The sequence shown here is derived from an EMBL/GenBank/DDBJ whole genome shotgun (WGS) entry which is preliminary data.</text>
</comment>
<protein>
    <recommendedName>
        <fullName evidence="12">Protease HtpX homolog</fullName>
        <ecNumber evidence="12">3.4.24.-</ecNumber>
    </recommendedName>
</protein>
<dbReference type="GO" id="GO:0008237">
    <property type="term" value="F:metallopeptidase activity"/>
    <property type="evidence" value="ECO:0007669"/>
    <property type="project" value="UniProtKB-KW"/>
</dbReference>
<feature type="domain" description="Peptidase M48" evidence="13">
    <location>
        <begin position="66"/>
        <end position="281"/>
    </location>
</feature>
<name>A0ABW7SFR2_9ACTN</name>
<dbReference type="PANTHER" id="PTHR43221">
    <property type="entry name" value="PROTEASE HTPX"/>
    <property type="match status" value="1"/>
</dbReference>
<comment type="subcellular location">
    <subcellularLocation>
        <location evidence="1 12">Cell membrane</location>
        <topology evidence="1 12">Multi-pass membrane protein</topology>
    </subcellularLocation>
</comment>
<evidence type="ECO:0000256" key="8">
    <source>
        <dbReference type="ARBA" id="ARBA00022833"/>
    </source>
</evidence>
<dbReference type="InterPro" id="IPR022919">
    <property type="entry name" value="Pept_M48_protease_HtpX"/>
</dbReference>
<feature type="binding site" evidence="12">
    <location>
        <position position="136"/>
    </location>
    <ligand>
        <name>Zn(2+)</name>
        <dbReference type="ChEBI" id="CHEBI:29105"/>
        <note>catalytic</note>
    </ligand>
</feature>
<feature type="binding site" evidence="12">
    <location>
        <position position="132"/>
    </location>
    <ligand>
        <name>Zn(2+)</name>
        <dbReference type="ChEBI" id="CHEBI:29105"/>
        <note>catalytic</note>
    </ligand>
</feature>
<feature type="transmembrane region" description="Helical" evidence="12">
    <location>
        <begin position="178"/>
        <end position="199"/>
    </location>
</feature>
<feature type="transmembrane region" description="Helical" evidence="12">
    <location>
        <begin position="142"/>
        <end position="166"/>
    </location>
</feature>
<sequence>MHHNRLKTAALLGLLTSLILAVGYWFGGSGGLVIAVVISLVMNGVTYFYSDKLALRSMKAQPVSEAQFPELYRMVRELATEARQPMPRLYVSPTSQPNAFATGRNPANAAVCVTQGITEVLDYRELRGVIGHELSHVYNRDILISSVAAGLAGIITMLANLAWFIPLGSSDDEDRPNPAVLLLTLILGPIAATVIQLAISRSREFQADASGARLTGDPLALASALKKIHMGTQARPLPAQGQLTSTAHLMIDNPFKRGGGIAALFSTHPRMEERVARLEQMAASAGPVQFQR</sequence>
<evidence type="ECO:0000256" key="3">
    <source>
        <dbReference type="ARBA" id="ARBA00022475"/>
    </source>
</evidence>
<dbReference type="PANTHER" id="PTHR43221:SF1">
    <property type="entry name" value="PROTEASE HTPX"/>
    <property type="match status" value="1"/>
</dbReference>
<dbReference type="InterPro" id="IPR050083">
    <property type="entry name" value="HtpX_protease"/>
</dbReference>
<keyword evidence="3 12" id="KW-1003">Cell membrane</keyword>
<accession>A0ABW7SFR2</accession>
<keyword evidence="10 12" id="KW-0482">Metalloprotease</keyword>
<dbReference type="Gene3D" id="3.30.2010.10">
    <property type="entry name" value="Metalloproteases ('zincins'), catalytic domain"/>
    <property type="match status" value="1"/>
</dbReference>
<evidence type="ECO:0000256" key="7">
    <source>
        <dbReference type="ARBA" id="ARBA00022801"/>
    </source>
</evidence>
<dbReference type="Pfam" id="PF01435">
    <property type="entry name" value="Peptidase_M48"/>
    <property type="match status" value="1"/>
</dbReference>
<keyword evidence="15" id="KW-1185">Reference proteome</keyword>
<proteinExistence type="inferred from homology"/>
<dbReference type="CDD" id="cd07336">
    <property type="entry name" value="M48B_HtpX_like"/>
    <property type="match status" value="1"/>
</dbReference>
<evidence type="ECO:0000313" key="14">
    <source>
        <dbReference type="EMBL" id="MFI0792523.1"/>
    </source>
</evidence>
<evidence type="ECO:0000256" key="12">
    <source>
        <dbReference type="HAMAP-Rule" id="MF_00188"/>
    </source>
</evidence>
<feature type="binding site" evidence="12">
    <location>
        <position position="204"/>
    </location>
    <ligand>
        <name>Zn(2+)</name>
        <dbReference type="ChEBI" id="CHEBI:29105"/>
        <note>catalytic</note>
    </ligand>
</feature>
<keyword evidence="9 12" id="KW-1133">Transmembrane helix</keyword>
<reference evidence="14 15" key="1">
    <citation type="submission" date="2024-10" db="EMBL/GenBank/DDBJ databases">
        <title>The Natural Products Discovery Center: Release of the First 8490 Sequenced Strains for Exploring Actinobacteria Biosynthetic Diversity.</title>
        <authorList>
            <person name="Kalkreuter E."/>
            <person name="Kautsar S.A."/>
            <person name="Yang D."/>
            <person name="Bader C.D."/>
            <person name="Teijaro C.N."/>
            <person name="Fluegel L."/>
            <person name="Davis C.M."/>
            <person name="Simpson J.R."/>
            <person name="Lauterbach L."/>
            <person name="Steele A.D."/>
            <person name="Gui C."/>
            <person name="Meng S."/>
            <person name="Li G."/>
            <person name="Viehrig K."/>
            <person name="Ye F."/>
            <person name="Su P."/>
            <person name="Kiefer A.F."/>
            <person name="Nichols A."/>
            <person name="Cepeda A.J."/>
            <person name="Yan W."/>
            <person name="Fan B."/>
            <person name="Jiang Y."/>
            <person name="Adhikari A."/>
            <person name="Zheng C.-J."/>
            <person name="Schuster L."/>
            <person name="Cowan T.M."/>
            <person name="Smanski M.J."/>
            <person name="Chevrette M.G."/>
            <person name="De Carvalho L.P.S."/>
            <person name="Shen B."/>
        </authorList>
    </citation>
    <scope>NUCLEOTIDE SEQUENCE [LARGE SCALE GENOMIC DNA]</scope>
    <source>
        <strain evidence="14 15">NPDC021253</strain>
    </source>
</reference>
<dbReference type="HAMAP" id="MF_00188">
    <property type="entry name" value="Pept_M48_protease_HtpX"/>
    <property type="match status" value="1"/>
</dbReference>
<keyword evidence="11 12" id="KW-0472">Membrane</keyword>
<comment type="cofactor">
    <cofactor evidence="12">
        <name>Zn(2+)</name>
        <dbReference type="ChEBI" id="CHEBI:29105"/>
    </cofactor>
    <text evidence="12">Binds 1 zinc ion per subunit.</text>
</comment>
<dbReference type="EMBL" id="JBIRPU010000003">
    <property type="protein sequence ID" value="MFI0792523.1"/>
    <property type="molecule type" value="Genomic_DNA"/>
</dbReference>
<keyword evidence="4 12" id="KW-0645">Protease</keyword>
<comment type="similarity">
    <text evidence="2 12">Belongs to the peptidase M48B family.</text>
</comment>
<dbReference type="Proteomes" id="UP001611075">
    <property type="component" value="Unassembled WGS sequence"/>
</dbReference>
<keyword evidence="6 12" id="KW-0479">Metal-binding</keyword>
<evidence type="ECO:0000256" key="9">
    <source>
        <dbReference type="ARBA" id="ARBA00022989"/>
    </source>
</evidence>
<keyword evidence="5 12" id="KW-0812">Transmembrane</keyword>
<evidence type="ECO:0000256" key="10">
    <source>
        <dbReference type="ARBA" id="ARBA00023049"/>
    </source>
</evidence>
<dbReference type="InterPro" id="IPR001915">
    <property type="entry name" value="Peptidase_M48"/>
</dbReference>
<organism evidence="14 15">
    <name type="scientific">Micromonospora rubida</name>
    <dbReference type="NCBI Taxonomy" id="2697657"/>
    <lineage>
        <taxon>Bacteria</taxon>
        <taxon>Bacillati</taxon>
        <taxon>Actinomycetota</taxon>
        <taxon>Actinomycetes</taxon>
        <taxon>Micromonosporales</taxon>
        <taxon>Micromonosporaceae</taxon>
        <taxon>Micromonospora</taxon>
    </lineage>
</organism>
<evidence type="ECO:0000256" key="1">
    <source>
        <dbReference type="ARBA" id="ARBA00004651"/>
    </source>
</evidence>
<keyword evidence="8 12" id="KW-0862">Zinc</keyword>
<evidence type="ECO:0000313" key="15">
    <source>
        <dbReference type="Proteomes" id="UP001611075"/>
    </source>
</evidence>
<keyword evidence="7 12" id="KW-0378">Hydrolase</keyword>